<name>A0A8E2AGT5_9APHY</name>
<evidence type="ECO:0000313" key="2">
    <source>
        <dbReference type="EMBL" id="OCH84213.1"/>
    </source>
</evidence>
<dbReference type="SUPFAM" id="SSF54695">
    <property type="entry name" value="POZ domain"/>
    <property type="match status" value="1"/>
</dbReference>
<evidence type="ECO:0000259" key="1">
    <source>
        <dbReference type="PROSITE" id="PS50097"/>
    </source>
</evidence>
<gene>
    <name evidence="2" type="ORF">OBBRIDRAFT_741960</name>
</gene>
<dbReference type="PROSITE" id="PS50097">
    <property type="entry name" value="BTB"/>
    <property type="match status" value="1"/>
</dbReference>
<protein>
    <recommendedName>
        <fullName evidence="1">BTB domain-containing protein</fullName>
    </recommendedName>
</protein>
<dbReference type="SMART" id="SM00225">
    <property type="entry name" value="BTB"/>
    <property type="match status" value="1"/>
</dbReference>
<dbReference type="Gene3D" id="3.30.710.10">
    <property type="entry name" value="Potassium Channel Kv1.1, Chain A"/>
    <property type="match status" value="1"/>
</dbReference>
<organism evidence="2 3">
    <name type="scientific">Obba rivulosa</name>
    <dbReference type="NCBI Taxonomy" id="1052685"/>
    <lineage>
        <taxon>Eukaryota</taxon>
        <taxon>Fungi</taxon>
        <taxon>Dikarya</taxon>
        <taxon>Basidiomycota</taxon>
        <taxon>Agaricomycotina</taxon>
        <taxon>Agaricomycetes</taxon>
        <taxon>Polyporales</taxon>
        <taxon>Gelatoporiaceae</taxon>
        <taxon>Obba</taxon>
    </lineage>
</organism>
<dbReference type="EMBL" id="KV722706">
    <property type="protein sequence ID" value="OCH84213.1"/>
    <property type="molecule type" value="Genomic_DNA"/>
</dbReference>
<sequence length="306" mass="34223">MGSRPTSLDFVPALPPFNKRTADIIFITSDNVAFRVHSQLLSLASRIFEGMFDLPQPVLDGSDGQAGAIFSTQVLHDGLPLIPVSERSDVLETLLRFLYPVPDPTLASVKELDPVLKAALKYDMLEAIDILKERLRGFIKTALLEVYCIACCYGFEEQAAIAAAHIRSRDLQYSYVPQLRQTTAGCYFRLLQYCKTPSKQSSFCHPPSDSSDRVADSSAVLDANPLFDNIQADTILRTFNNVDFLVHSMVLTQTSTVFRDMFSIPQPERKTDDEQSHDFEDARPIVRITETSIVMDSCTFVTIENP</sequence>
<dbReference type="AlphaFoldDB" id="A0A8E2AGT5"/>
<dbReference type="InterPro" id="IPR000210">
    <property type="entry name" value="BTB/POZ_dom"/>
</dbReference>
<reference evidence="2 3" key="1">
    <citation type="submission" date="2016-07" db="EMBL/GenBank/DDBJ databases">
        <title>Draft genome of the white-rot fungus Obba rivulosa 3A-2.</title>
        <authorList>
            <consortium name="DOE Joint Genome Institute"/>
            <person name="Miettinen O."/>
            <person name="Riley R."/>
            <person name="Acob R."/>
            <person name="Barry K."/>
            <person name="Cullen D."/>
            <person name="De Vries R."/>
            <person name="Hainaut M."/>
            <person name="Hatakka A."/>
            <person name="Henrissat B."/>
            <person name="Hilden K."/>
            <person name="Kuo R."/>
            <person name="Labutti K."/>
            <person name="Lipzen A."/>
            <person name="Makela M.R."/>
            <person name="Sandor L."/>
            <person name="Spatafora J.W."/>
            <person name="Grigoriev I.V."/>
            <person name="Hibbett D.S."/>
        </authorList>
    </citation>
    <scope>NUCLEOTIDE SEQUENCE [LARGE SCALE GENOMIC DNA]</scope>
    <source>
        <strain evidence="2 3">3A-2</strain>
    </source>
</reference>
<accession>A0A8E2AGT5</accession>
<dbReference type="OrthoDB" id="2790546at2759"/>
<keyword evidence="3" id="KW-1185">Reference proteome</keyword>
<proteinExistence type="predicted"/>
<dbReference type="Proteomes" id="UP000250043">
    <property type="component" value="Unassembled WGS sequence"/>
</dbReference>
<dbReference type="InterPro" id="IPR011333">
    <property type="entry name" value="SKP1/BTB/POZ_sf"/>
</dbReference>
<evidence type="ECO:0000313" key="3">
    <source>
        <dbReference type="Proteomes" id="UP000250043"/>
    </source>
</evidence>
<feature type="domain" description="BTB" evidence="1">
    <location>
        <begin position="22"/>
        <end position="99"/>
    </location>
</feature>